<dbReference type="Pfam" id="PF07887">
    <property type="entry name" value="Calmodulin_bind"/>
    <property type="match status" value="1"/>
</dbReference>
<name>A0AAN7QSQ1_TRANT</name>
<dbReference type="GO" id="GO:0043565">
    <property type="term" value="F:sequence-specific DNA binding"/>
    <property type="evidence" value="ECO:0007669"/>
    <property type="project" value="TreeGrafter"/>
</dbReference>
<reference evidence="11 12" key="1">
    <citation type="journal article" date="2023" name="Hortic Res">
        <title>Pangenome of water caltrop reveals structural variations and asymmetric subgenome divergence after allopolyploidization.</title>
        <authorList>
            <person name="Zhang X."/>
            <person name="Chen Y."/>
            <person name="Wang L."/>
            <person name="Yuan Y."/>
            <person name="Fang M."/>
            <person name="Shi L."/>
            <person name="Lu R."/>
            <person name="Comes H.P."/>
            <person name="Ma Y."/>
            <person name="Chen Y."/>
            <person name="Huang G."/>
            <person name="Zhou Y."/>
            <person name="Zheng Z."/>
            <person name="Qiu Y."/>
        </authorList>
    </citation>
    <scope>NUCLEOTIDE SEQUENCE [LARGE SCALE GENOMIC DNA]</scope>
    <source>
        <strain evidence="11">F231</strain>
    </source>
</reference>
<evidence type="ECO:0000259" key="8">
    <source>
        <dbReference type="Pfam" id="PF07887"/>
    </source>
</evidence>
<keyword evidence="5" id="KW-0010">Activator</keyword>
<dbReference type="InterPro" id="IPR012416">
    <property type="entry name" value="CBP60"/>
</dbReference>
<sequence>MPPDWIILWCSKRLGAQTEGEACLGHGTSDQESGIYTNFYIFFPMKSITRTRTSAGFSHQRDLSLLSLFGCTYIYICKIFHVWFHHQVSEEVERGLAEVTKRNSCRYLSRSPSFRVRALEPPRINSRLHLVFPKALKKPIYTKNRIIFEDNSPVHVFLVDPAVDQSIATAATMSSLMDLPFPMKLEIVALDGDFPPLRHDDDGALWSQEEFEGRILRARDGKPPLLIGGLVTALMHDGDSGEPMVTATFREIQLTDNSRWTPTHKFRIGVRVAPGSYDGAIRIREAVSEPFSVREHRGEYYRKHYPPMLEDDVWRLEKIGKGGSIHKQLEFEGIITVQDFLKMNTIEPQRLRRIIDSKKNLEASLSHAKTCNLGSKLYLFHAPDGSQLILDPICGLVNAIINGQLYTPPELVSLSSKADVGNLVKAAYFNWAQLEEIDPGVI</sequence>
<keyword evidence="12" id="KW-1185">Reference proteome</keyword>
<dbReference type="InterPro" id="IPR046831">
    <property type="entry name" value="Calmodulin_bind_N"/>
</dbReference>
<dbReference type="Proteomes" id="UP001346149">
    <property type="component" value="Unassembled WGS sequence"/>
</dbReference>
<dbReference type="GO" id="GO:0003700">
    <property type="term" value="F:DNA-binding transcription factor activity"/>
    <property type="evidence" value="ECO:0007669"/>
    <property type="project" value="TreeGrafter"/>
</dbReference>
<proteinExistence type="inferred from homology"/>
<keyword evidence="4" id="KW-0238">DNA-binding</keyword>
<dbReference type="AlphaFoldDB" id="A0AAN7QSQ1"/>
<keyword evidence="6" id="KW-0804">Transcription</keyword>
<evidence type="ECO:0000256" key="6">
    <source>
        <dbReference type="ARBA" id="ARBA00023163"/>
    </source>
</evidence>
<comment type="subcellular location">
    <subcellularLocation>
        <location evidence="1">Nucleus</location>
    </subcellularLocation>
</comment>
<dbReference type="GO" id="GO:0005634">
    <property type="term" value="C:nucleus"/>
    <property type="evidence" value="ECO:0007669"/>
    <property type="project" value="UniProtKB-SubCell"/>
</dbReference>
<accession>A0AAN7QSQ1</accession>
<evidence type="ECO:0000313" key="12">
    <source>
        <dbReference type="Proteomes" id="UP001346149"/>
    </source>
</evidence>
<evidence type="ECO:0000256" key="7">
    <source>
        <dbReference type="ARBA" id="ARBA00023242"/>
    </source>
</evidence>
<comment type="similarity">
    <text evidence="2">Belongs to the plant ACBP60 protein family.</text>
</comment>
<dbReference type="PANTHER" id="PTHR31713">
    <property type="entry name" value="OS02G0177800 PROTEIN"/>
    <property type="match status" value="1"/>
</dbReference>
<keyword evidence="3" id="KW-0805">Transcription regulation</keyword>
<gene>
    <name evidence="11" type="ORF">SAY86_005660</name>
</gene>
<evidence type="ECO:0000256" key="5">
    <source>
        <dbReference type="ARBA" id="ARBA00023159"/>
    </source>
</evidence>
<dbReference type="Pfam" id="PF20451">
    <property type="entry name" value="Calmod_bind_M"/>
    <property type="match status" value="1"/>
</dbReference>
<comment type="caution">
    <text evidence="11">The sequence shown here is derived from an EMBL/GenBank/DDBJ whole genome shotgun (WGS) entry which is preliminary data.</text>
</comment>
<evidence type="ECO:0000256" key="4">
    <source>
        <dbReference type="ARBA" id="ARBA00023125"/>
    </source>
</evidence>
<feature type="domain" description="Calmodulin binding protein C-terminal" evidence="10">
    <location>
        <begin position="376"/>
        <end position="437"/>
    </location>
</feature>
<evidence type="ECO:0000259" key="10">
    <source>
        <dbReference type="Pfam" id="PF20452"/>
    </source>
</evidence>
<protein>
    <recommendedName>
        <fullName evidence="13">Protein SAR DEFICIENT 1</fullName>
    </recommendedName>
</protein>
<dbReference type="Pfam" id="PF20452">
    <property type="entry name" value="Calmod_bind_C"/>
    <property type="match status" value="1"/>
</dbReference>
<evidence type="ECO:0000256" key="1">
    <source>
        <dbReference type="ARBA" id="ARBA00004123"/>
    </source>
</evidence>
<dbReference type="InterPro" id="IPR046830">
    <property type="entry name" value="Calmod_bind_M"/>
</dbReference>
<evidence type="ECO:0008006" key="13">
    <source>
        <dbReference type="Google" id="ProtNLM"/>
    </source>
</evidence>
<dbReference type="InterPro" id="IPR046829">
    <property type="entry name" value="Calmod_bind_C"/>
</dbReference>
<evidence type="ECO:0000256" key="2">
    <source>
        <dbReference type="ARBA" id="ARBA00007214"/>
    </source>
</evidence>
<dbReference type="PANTHER" id="PTHR31713:SF42">
    <property type="entry name" value="PROTEIN SAR DEFICIENT 1"/>
    <property type="match status" value="1"/>
</dbReference>
<dbReference type="GO" id="GO:0080142">
    <property type="term" value="P:regulation of salicylic acid biosynthetic process"/>
    <property type="evidence" value="ECO:0007669"/>
    <property type="project" value="TreeGrafter"/>
</dbReference>
<dbReference type="GO" id="GO:0005516">
    <property type="term" value="F:calmodulin binding"/>
    <property type="evidence" value="ECO:0007669"/>
    <property type="project" value="InterPro"/>
</dbReference>
<keyword evidence="7" id="KW-0539">Nucleus</keyword>
<organism evidence="11 12">
    <name type="scientific">Trapa natans</name>
    <name type="common">Water chestnut</name>
    <dbReference type="NCBI Taxonomy" id="22666"/>
    <lineage>
        <taxon>Eukaryota</taxon>
        <taxon>Viridiplantae</taxon>
        <taxon>Streptophyta</taxon>
        <taxon>Embryophyta</taxon>
        <taxon>Tracheophyta</taxon>
        <taxon>Spermatophyta</taxon>
        <taxon>Magnoliopsida</taxon>
        <taxon>eudicotyledons</taxon>
        <taxon>Gunneridae</taxon>
        <taxon>Pentapetalae</taxon>
        <taxon>rosids</taxon>
        <taxon>malvids</taxon>
        <taxon>Myrtales</taxon>
        <taxon>Lythraceae</taxon>
        <taxon>Trapa</taxon>
    </lineage>
</organism>
<evidence type="ECO:0000256" key="3">
    <source>
        <dbReference type="ARBA" id="ARBA00023015"/>
    </source>
</evidence>
<dbReference type="EMBL" id="JAXQNO010000018">
    <property type="protein sequence ID" value="KAK4776972.1"/>
    <property type="molecule type" value="Genomic_DNA"/>
</dbReference>
<evidence type="ECO:0000259" key="9">
    <source>
        <dbReference type="Pfam" id="PF20451"/>
    </source>
</evidence>
<feature type="domain" description="Calmodulin binding protein-like N-terminal" evidence="8">
    <location>
        <begin position="128"/>
        <end position="296"/>
    </location>
</feature>
<evidence type="ECO:0000313" key="11">
    <source>
        <dbReference type="EMBL" id="KAK4776972.1"/>
    </source>
</evidence>
<feature type="domain" description="Calmodulin binding protein central" evidence="9">
    <location>
        <begin position="308"/>
        <end position="371"/>
    </location>
</feature>